<sequence>MFTFLDRVLSDQNRIKLCGIHRVRFYVLVTSLKEVPATSFRVRFVDFPLPQGLCETKGEPSGTHLSVWGTKTGPLCPL</sequence>
<proteinExistence type="predicted"/>
<name>A0AAV6RRE8_SOLSE</name>
<evidence type="ECO:0000313" key="1">
    <source>
        <dbReference type="EMBL" id="KAG7508046.1"/>
    </source>
</evidence>
<dbReference type="EMBL" id="JAGKHQ010000009">
    <property type="protein sequence ID" value="KAG7508046.1"/>
    <property type="molecule type" value="Genomic_DNA"/>
</dbReference>
<dbReference type="AlphaFoldDB" id="A0AAV6RRE8"/>
<reference evidence="1 2" key="1">
    <citation type="journal article" date="2021" name="Sci. Rep.">
        <title>Chromosome anchoring in Senegalese sole (Solea senegalensis) reveals sex-associated markers and genome rearrangements in flatfish.</title>
        <authorList>
            <person name="Guerrero-Cozar I."/>
            <person name="Gomez-Garrido J."/>
            <person name="Berbel C."/>
            <person name="Martinez-Blanch J.F."/>
            <person name="Alioto T."/>
            <person name="Claros M.G."/>
            <person name="Gagnaire P.A."/>
            <person name="Manchado M."/>
        </authorList>
    </citation>
    <scope>NUCLEOTIDE SEQUENCE [LARGE SCALE GENOMIC DNA]</scope>
    <source>
        <strain evidence="1">Sse05_10M</strain>
    </source>
</reference>
<organism evidence="1 2">
    <name type="scientific">Solea senegalensis</name>
    <name type="common">Senegalese sole</name>
    <dbReference type="NCBI Taxonomy" id="28829"/>
    <lineage>
        <taxon>Eukaryota</taxon>
        <taxon>Metazoa</taxon>
        <taxon>Chordata</taxon>
        <taxon>Craniata</taxon>
        <taxon>Vertebrata</taxon>
        <taxon>Euteleostomi</taxon>
        <taxon>Actinopterygii</taxon>
        <taxon>Neopterygii</taxon>
        <taxon>Teleostei</taxon>
        <taxon>Neoteleostei</taxon>
        <taxon>Acanthomorphata</taxon>
        <taxon>Carangaria</taxon>
        <taxon>Pleuronectiformes</taxon>
        <taxon>Pleuronectoidei</taxon>
        <taxon>Soleidae</taxon>
        <taxon>Solea</taxon>
    </lineage>
</organism>
<evidence type="ECO:0000313" key="2">
    <source>
        <dbReference type="Proteomes" id="UP000693946"/>
    </source>
</evidence>
<accession>A0AAV6RRE8</accession>
<protein>
    <submittedName>
        <fullName evidence="1">Uncharacterized protein</fullName>
    </submittedName>
</protein>
<comment type="caution">
    <text evidence="1">The sequence shown here is derived from an EMBL/GenBank/DDBJ whole genome shotgun (WGS) entry which is preliminary data.</text>
</comment>
<keyword evidence="2" id="KW-1185">Reference proteome</keyword>
<dbReference type="Proteomes" id="UP000693946">
    <property type="component" value="Linkage Group LG17"/>
</dbReference>
<gene>
    <name evidence="1" type="ORF">JOB18_001947</name>
</gene>